<feature type="compositionally biased region" description="Basic residues" evidence="5">
    <location>
        <begin position="210"/>
        <end position="221"/>
    </location>
</feature>
<dbReference type="InterPro" id="IPR002171">
    <property type="entry name" value="Ribosomal_uL2"/>
</dbReference>
<dbReference type="PANTHER" id="PTHR13691:SF5">
    <property type="entry name" value="LARGE RIBOSOMAL SUBUNIT PROTEIN UL2M"/>
    <property type="match status" value="1"/>
</dbReference>
<dbReference type="GO" id="GO:0019843">
    <property type="term" value="F:rRNA binding"/>
    <property type="evidence" value="ECO:0007669"/>
    <property type="project" value="UniProtKB-UniRule"/>
</dbReference>
<dbReference type="Gene3D" id="4.10.950.10">
    <property type="entry name" value="Ribosomal protein L2, domain 3"/>
    <property type="match status" value="1"/>
</dbReference>
<feature type="domain" description="Large ribosomal subunit protein uL2 RNA-binding" evidence="7">
    <location>
        <begin position="42"/>
        <end position="118"/>
    </location>
</feature>
<dbReference type="FunFam" id="2.30.30.30:FF:000001">
    <property type="entry name" value="50S ribosomal protein L2"/>
    <property type="match status" value="1"/>
</dbReference>
<reference evidence="8" key="1">
    <citation type="journal article" date="2019" name="Bot. J. Linn. Soc.">
        <title>Dynamism in plastome structure observed across the phylogenetic tree of ferns.</title>
        <authorList>
            <person name="Lehtonen S."/>
            <person name="Cardenas G.G."/>
        </authorList>
    </citation>
    <scope>NUCLEOTIDE SEQUENCE</scope>
</reference>
<dbReference type="InterPro" id="IPR022669">
    <property type="entry name" value="Ribosomal_uL2_C"/>
</dbReference>
<dbReference type="InterPro" id="IPR008991">
    <property type="entry name" value="Translation_prot_SH3-like_sf"/>
</dbReference>
<dbReference type="GO" id="GO:0003735">
    <property type="term" value="F:structural constituent of ribosome"/>
    <property type="evidence" value="ECO:0007669"/>
    <property type="project" value="InterPro"/>
</dbReference>
<dbReference type="InterPro" id="IPR005880">
    <property type="entry name" value="Ribosomal_uL2_bac/org-type"/>
</dbReference>
<evidence type="ECO:0000256" key="4">
    <source>
        <dbReference type="HAMAP-Rule" id="MF_01320"/>
    </source>
</evidence>
<keyword evidence="3 4" id="KW-0687">Ribonucleoprotein</keyword>
<comment type="similarity">
    <text evidence="1 4">Belongs to the universal ribosomal protein uL2 family.</text>
</comment>
<proteinExistence type="inferred from homology"/>
<dbReference type="InterPro" id="IPR014726">
    <property type="entry name" value="Ribosomal_uL2_dom3"/>
</dbReference>
<sequence length="278" mass="30053">MAIRLYKAYTSGTRNRAILHFGEATKSKPEKILTCGRVSRNGRNNTGSITSKHRGGGHKRLYRTIDFRRDKLGVAGAVASVEYDPNRNAFICLVNYIDGEKRYVLHARGLKIGNVIKSGAKAPVSIGNALPLSTDIPLGTTIHNVELTPGKGGQLVRAAGTVAKLVAKEGQLATLRLPSSEIRLVAQSCLASIGRVGNIDISNEGSGKAGSRRWLGKRPKVRGSAMNPVDHPHGGGEGRTSVGRKKPATPWGSIAFGKRSRKNRKYSNSFILRRRKVQ</sequence>
<dbReference type="InterPro" id="IPR012340">
    <property type="entry name" value="NA-bd_OB-fold"/>
</dbReference>
<dbReference type="Gene3D" id="2.30.30.30">
    <property type="match status" value="1"/>
</dbReference>
<dbReference type="PROSITE" id="PS00467">
    <property type="entry name" value="RIBOSOMAL_L2"/>
    <property type="match status" value="1"/>
</dbReference>
<evidence type="ECO:0000256" key="1">
    <source>
        <dbReference type="ARBA" id="ARBA00005636"/>
    </source>
</evidence>
<evidence type="ECO:0000313" key="8">
    <source>
        <dbReference type="EMBL" id="QEG57389.1"/>
    </source>
</evidence>
<dbReference type="PANTHER" id="PTHR13691">
    <property type="entry name" value="RIBOSOMAL PROTEIN L2"/>
    <property type="match status" value="1"/>
</dbReference>
<dbReference type="GO" id="GO:0005762">
    <property type="term" value="C:mitochondrial large ribosomal subunit"/>
    <property type="evidence" value="ECO:0007669"/>
    <property type="project" value="TreeGrafter"/>
</dbReference>
<evidence type="ECO:0000256" key="5">
    <source>
        <dbReference type="SAM" id="MobiDB-lite"/>
    </source>
</evidence>
<dbReference type="FunFam" id="4.10.950.10:FF:000001">
    <property type="entry name" value="50S ribosomal protein L2"/>
    <property type="match status" value="1"/>
</dbReference>
<dbReference type="GO" id="GO:0009507">
    <property type="term" value="C:chloroplast"/>
    <property type="evidence" value="ECO:0007669"/>
    <property type="project" value="UniProtKB-SubCell"/>
</dbReference>
<feature type="domain" description="Large ribosomal subunit protein uL2 C-terminal" evidence="6">
    <location>
        <begin position="124"/>
        <end position="254"/>
    </location>
</feature>
<evidence type="ECO:0000259" key="7">
    <source>
        <dbReference type="SMART" id="SM01383"/>
    </source>
</evidence>
<gene>
    <name evidence="4 8" type="primary">rpl2</name>
</gene>
<geneLocation type="chloroplast" evidence="8"/>
<dbReference type="Pfam" id="PF03947">
    <property type="entry name" value="Ribosomal_L2_C"/>
    <property type="match status" value="1"/>
</dbReference>
<protein>
    <recommendedName>
        <fullName evidence="4">Large ribosomal subunit protein uL2c</fullName>
    </recommendedName>
</protein>
<organism evidence="8">
    <name type="scientific">Lindsaea linearis</name>
    <dbReference type="NCBI Taxonomy" id="641179"/>
    <lineage>
        <taxon>Eukaryota</taxon>
        <taxon>Viridiplantae</taxon>
        <taxon>Streptophyta</taxon>
        <taxon>Embryophyta</taxon>
        <taxon>Tracheophyta</taxon>
        <taxon>Polypodiopsida</taxon>
        <taxon>Polypodiidae</taxon>
        <taxon>Polypodiales</taxon>
        <taxon>Lindsaeineae</taxon>
        <taxon>Lindsaeaceae</taxon>
        <taxon>Lindsaea</taxon>
    </lineage>
</organism>
<evidence type="ECO:0000256" key="2">
    <source>
        <dbReference type="ARBA" id="ARBA00022980"/>
    </source>
</evidence>
<evidence type="ECO:0000256" key="3">
    <source>
        <dbReference type="ARBA" id="ARBA00023274"/>
    </source>
</evidence>
<comment type="subcellular location">
    <subcellularLocation>
        <location evidence="4">Plastid</location>
        <location evidence="4">Chloroplast</location>
    </subcellularLocation>
</comment>
<dbReference type="SUPFAM" id="SSF50104">
    <property type="entry name" value="Translation proteins SH3-like domain"/>
    <property type="match status" value="1"/>
</dbReference>
<dbReference type="GO" id="GO:0032543">
    <property type="term" value="P:mitochondrial translation"/>
    <property type="evidence" value="ECO:0007669"/>
    <property type="project" value="TreeGrafter"/>
</dbReference>
<dbReference type="NCBIfam" id="TIGR01171">
    <property type="entry name" value="rplB_bact"/>
    <property type="match status" value="1"/>
</dbReference>
<dbReference type="AlphaFoldDB" id="A0A5B9REA2"/>
<keyword evidence="2 4" id="KW-0689">Ribosomal protein</keyword>
<keyword evidence="8" id="KW-0150">Chloroplast</keyword>
<dbReference type="GeneID" id="41794608"/>
<dbReference type="InterPro" id="IPR022666">
    <property type="entry name" value="Ribosomal_uL2_RNA-bd_dom"/>
</dbReference>
<feature type="region of interest" description="Disordered" evidence="5">
    <location>
        <begin position="204"/>
        <end position="260"/>
    </location>
</feature>
<dbReference type="SMART" id="SM01383">
    <property type="entry name" value="Ribosomal_L2"/>
    <property type="match status" value="1"/>
</dbReference>
<dbReference type="InterPro" id="IPR022671">
    <property type="entry name" value="Ribosomal_uL2_CS"/>
</dbReference>
<evidence type="ECO:0000259" key="6">
    <source>
        <dbReference type="SMART" id="SM01382"/>
    </source>
</evidence>
<dbReference type="Pfam" id="PF00181">
    <property type="entry name" value="Ribosomal_L2_N"/>
    <property type="match status" value="1"/>
</dbReference>
<dbReference type="SMART" id="SM01382">
    <property type="entry name" value="Ribosomal_L2_C"/>
    <property type="match status" value="1"/>
</dbReference>
<dbReference type="GO" id="GO:0016740">
    <property type="term" value="F:transferase activity"/>
    <property type="evidence" value="ECO:0007669"/>
    <property type="project" value="InterPro"/>
</dbReference>
<dbReference type="RefSeq" id="YP_009690609.1">
    <property type="nucleotide sequence ID" value="NC_044681.1"/>
</dbReference>
<dbReference type="Gene3D" id="2.40.50.140">
    <property type="entry name" value="Nucleic acid-binding proteins"/>
    <property type="match status" value="1"/>
</dbReference>
<accession>A0A5B9REA2</accession>
<name>A0A5B9REA2_9MONI</name>
<dbReference type="SUPFAM" id="SSF50249">
    <property type="entry name" value="Nucleic acid-binding proteins"/>
    <property type="match status" value="1"/>
</dbReference>
<dbReference type="EMBL" id="MK705751">
    <property type="protein sequence ID" value="QEG57389.1"/>
    <property type="molecule type" value="Genomic_DNA"/>
</dbReference>
<dbReference type="HAMAP" id="MF_01320_B">
    <property type="entry name" value="Ribosomal_uL2_B"/>
    <property type="match status" value="1"/>
</dbReference>
<dbReference type="InterPro" id="IPR014722">
    <property type="entry name" value="Rib_uL2_dom2"/>
</dbReference>
<dbReference type="PIRSF" id="PIRSF002158">
    <property type="entry name" value="Ribosomal_L2"/>
    <property type="match status" value="1"/>
</dbReference>
<keyword evidence="8" id="KW-0934">Plastid</keyword>
<comment type="subunit">
    <text evidence="4">Part of the 50S ribosomal subunit.</text>
</comment>